<accession>A0A518CBV8</accession>
<keyword evidence="1" id="KW-0812">Transmembrane</keyword>
<evidence type="ECO:0000256" key="1">
    <source>
        <dbReference type="SAM" id="Phobius"/>
    </source>
</evidence>
<dbReference type="Proteomes" id="UP000318626">
    <property type="component" value="Chromosome"/>
</dbReference>
<reference evidence="3" key="1">
    <citation type="submission" date="2019-02" db="EMBL/GenBank/DDBJ databases">
        <title>Deep-cultivation of Planctomycetes and their phenomic and genomic characterization uncovers novel biology.</title>
        <authorList>
            <person name="Wiegand S."/>
            <person name="Jogler M."/>
            <person name="Boedeker C."/>
            <person name="Pinto D."/>
            <person name="Vollmers J."/>
            <person name="Rivas-Marin E."/>
            <person name="Kohn T."/>
            <person name="Peeters S.H."/>
            <person name="Heuer A."/>
            <person name="Rast P."/>
            <person name="Oberbeckmann S."/>
            <person name="Bunk B."/>
            <person name="Jeske O."/>
            <person name="Meyerdierks A."/>
            <person name="Storesund J.E."/>
            <person name="Kallscheuer N."/>
            <person name="Luecker S."/>
            <person name="Lage O.M."/>
            <person name="Pohl T."/>
            <person name="Merkel B.J."/>
            <person name="Hornburger P."/>
            <person name="Mueller R.-W."/>
            <person name="Bruemmer F."/>
            <person name="Labrenz M."/>
            <person name="Spormann A.M."/>
            <person name="Op den Camp H."/>
            <person name="Overmann J."/>
            <person name="Amann R."/>
            <person name="Jetten M.S.M."/>
            <person name="Mascher T."/>
            <person name="Medema M.H."/>
            <person name="Devos D.P."/>
            <person name="Kaster A.-K."/>
            <person name="Ovreas L."/>
            <person name="Rohde M."/>
            <person name="Galperin M.Y."/>
            <person name="Jogler C."/>
        </authorList>
    </citation>
    <scope>NUCLEOTIDE SEQUENCE [LARGE SCALE GENOMIC DNA]</scope>
    <source>
        <strain evidence="3">Pan97</strain>
    </source>
</reference>
<keyword evidence="1" id="KW-0472">Membrane</keyword>
<feature type="transmembrane region" description="Helical" evidence="1">
    <location>
        <begin position="57"/>
        <end position="77"/>
    </location>
</feature>
<dbReference type="KEGG" id="bvo:Pan97_37520"/>
<evidence type="ECO:0000313" key="2">
    <source>
        <dbReference type="EMBL" id="QDU76697.1"/>
    </source>
</evidence>
<protein>
    <submittedName>
        <fullName evidence="2">Uncharacterized protein</fullName>
    </submittedName>
</protein>
<name>A0A518CBV8_9BACT</name>
<keyword evidence="3" id="KW-1185">Reference proteome</keyword>
<keyword evidence="1" id="KW-1133">Transmembrane helix</keyword>
<sequence>MPRHSISIGLDIVLPIVFGTLFVLNIVFMMAVPFAWMALLHMHSDSRRDKKLSPLPLFGSSVGACIFGTIVFSAASYEPTKTRLQHLSHELRFPSKDNERDSSQQVQLCN</sequence>
<dbReference type="AlphaFoldDB" id="A0A518CBV8"/>
<feature type="transmembrane region" description="Helical" evidence="1">
    <location>
        <begin position="12"/>
        <end position="37"/>
    </location>
</feature>
<gene>
    <name evidence="2" type="ORF">Pan97_37520</name>
</gene>
<evidence type="ECO:0000313" key="3">
    <source>
        <dbReference type="Proteomes" id="UP000318626"/>
    </source>
</evidence>
<proteinExistence type="predicted"/>
<organism evidence="2 3">
    <name type="scientific">Bremerella volcania</name>
    <dbReference type="NCBI Taxonomy" id="2527984"/>
    <lineage>
        <taxon>Bacteria</taxon>
        <taxon>Pseudomonadati</taxon>
        <taxon>Planctomycetota</taxon>
        <taxon>Planctomycetia</taxon>
        <taxon>Pirellulales</taxon>
        <taxon>Pirellulaceae</taxon>
        <taxon>Bremerella</taxon>
    </lineage>
</organism>
<dbReference type="EMBL" id="CP036289">
    <property type="protein sequence ID" value="QDU76697.1"/>
    <property type="molecule type" value="Genomic_DNA"/>
</dbReference>